<dbReference type="InterPro" id="IPR024079">
    <property type="entry name" value="MetalloPept_cat_dom_sf"/>
</dbReference>
<feature type="chain" id="PRO_5042965308" evidence="2">
    <location>
        <begin position="20"/>
        <end position="703"/>
    </location>
</feature>
<dbReference type="AlphaFoldDB" id="A0AAP2E4J1"/>
<dbReference type="InterPro" id="IPR013517">
    <property type="entry name" value="FG-GAP"/>
</dbReference>
<organism evidence="3 4">
    <name type="scientific">Dawidia cretensis</name>
    <dbReference type="NCBI Taxonomy" id="2782350"/>
    <lineage>
        <taxon>Bacteria</taxon>
        <taxon>Pseudomonadati</taxon>
        <taxon>Bacteroidota</taxon>
        <taxon>Cytophagia</taxon>
        <taxon>Cytophagales</taxon>
        <taxon>Chryseotaleaceae</taxon>
        <taxon>Dawidia</taxon>
    </lineage>
</organism>
<dbReference type="Pfam" id="PF13517">
    <property type="entry name" value="FG-GAP_3"/>
    <property type="match status" value="1"/>
</dbReference>
<keyword evidence="4" id="KW-1185">Reference proteome</keyword>
<evidence type="ECO:0000313" key="4">
    <source>
        <dbReference type="Proteomes" id="UP001319080"/>
    </source>
</evidence>
<dbReference type="SUPFAM" id="SSF69318">
    <property type="entry name" value="Integrin alpha N-terminal domain"/>
    <property type="match status" value="1"/>
</dbReference>
<dbReference type="InterPro" id="IPR028994">
    <property type="entry name" value="Integrin_alpha_N"/>
</dbReference>
<dbReference type="InterPro" id="IPR019026">
    <property type="entry name" value="Peptidase_M64_IgA"/>
</dbReference>
<evidence type="ECO:0000256" key="1">
    <source>
        <dbReference type="ARBA" id="ARBA00022729"/>
    </source>
</evidence>
<feature type="signal peptide" evidence="2">
    <location>
        <begin position="1"/>
        <end position="19"/>
    </location>
</feature>
<evidence type="ECO:0000313" key="3">
    <source>
        <dbReference type="EMBL" id="MBT1712113.1"/>
    </source>
</evidence>
<dbReference type="Pfam" id="PF09471">
    <property type="entry name" value="Peptidase_M64"/>
    <property type="match status" value="1"/>
</dbReference>
<sequence length="703" mass="79974">MKFYLLVLLNFISIHFVMAQRTTLLRSGTAGAKFDLVIIGDGFQAGADQTTFNNYVTNTIVRQAFAEGPMWESLNAFNIYRLNLESQQSGVTRVNAEGEVTVERNTALDYRYSGVWDRCWMEPSENSDDLISDVLDENVPGWDFVVLVLNEASGGGCRRGNRLDVTLGSPWSTVAHELGHMVGNLADEYCRAGCFSGTDGQVNVTTTNTRNTLKWKDYVNPKTPVPTSLRQDTDPEGACINYNQGTKPAGWSGSDDAGLFEGAKYADACVFRPAESCRMRSNSPPYCPVCYNGMKTRMDTYHDYTFNESYVGDFDGDGKEEVVIHNDNSLALYKSLGTEIEPSWVATGSIPVWDDFKKGDRFFVGDFNGDGKDDLYVFNYGDWLYPYLGMLRSTGNGFECIKLFELKLPGWDDMKPNDTFFVGDFDGDKKEDLYVFNGKDWSMGYLEMLRSTGTTLAHVRRYDRDLPGWGAMLEHDQFYVGDLDADNKDDLYVFNGPDWSMPYLEMLRSTGSQLSYRKRFDGTLPGWGDMRKGDKFYVGDINADNRSDVYVFNGVDWSMEYLLMLRSSGSNLHYVRRYDGDVPGWDGLAEHDQFYIGDANGDNKDDLFVFNTNDWSTEYLGILHSSGTALNGRWQDNWIGSWNMGSVDKLLIGNFNGGSHWDDVFIRNNNWFGLLRSYQSYLVMTAIHRDWIHRHKYHRLGWW</sequence>
<proteinExistence type="predicted"/>
<protein>
    <submittedName>
        <fullName evidence="3">VCBS repeat-containing protein</fullName>
    </submittedName>
</protein>
<evidence type="ECO:0000256" key="2">
    <source>
        <dbReference type="SAM" id="SignalP"/>
    </source>
</evidence>
<dbReference type="EMBL" id="JAHESE010000050">
    <property type="protein sequence ID" value="MBT1712113.1"/>
    <property type="molecule type" value="Genomic_DNA"/>
</dbReference>
<dbReference type="Gene3D" id="3.40.390.10">
    <property type="entry name" value="Collagenase (Catalytic Domain)"/>
    <property type="match status" value="1"/>
</dbReference>
<dbReference type="RefSeq" id="WP_254087680.1">
    <property type="nucleotide sequence ID" value="NZ_JAHESE010000050.1"/>
</dbReference>
<name>A0AAP2E4J1_9BACT</name>
<keyword evidence="1 2" id="KW-0732">Signal</keyword>
<comment type="caution">
    <text evidence="3">The sequence shown here is derived from an EMBL/GenBank/DDBJ whole genome shotgun (WGS) entry which is preliminary data.</text>
</comment>
<reference evidence="3 4" key="1">
    <citation type="submission" date="2021-05" db="EMBL/GenBank/DDBJ databases">
        <title>A Polyphasic approach of four new species of the genus Ohtaekwangia: Ohtaekwangia histidinii sp. nov., Ohtaekwangia cretensis sp. nov., Ohtaekwangia indiensis sp. nov., Ohtaekwangia reichenbachii sp. nov. from diverse environment.</title>
        <authorList>
            <person name="Octaviana S."/>
        </authorList>
    </citation>
    <scope>NUCLEOTIDE SEQUENCE [LARGE SCALE GENOMIC DNA]</scope>
    <source>
        <strain evidence="3 4">PWU5</strain>
    </source>
</reference>
<gene>
    <name evidence="3" type="ORF">KK062_27980</name>
</gene>
<accession>A0AAP2E4J1</accession>
<dbReference type="Proteomes" id="UP001319080">
    <property type="component" value="Unassembled WGS sequence"/>
</dbReference>
<dbReference type="GO" id="GO:0008237">
    <property type="term" value="F:metallopeptidase activity"/>
    <property type="evidence" value="ECO:0007669"/>
    <property type="project" value="InterPro"/>
</dbReference>
<dbReference type="PANTHER" id="PTHR46580">
    <property type="entry name" value="SENSOR KINASE-RELATED"/>
    <property type="match status" value="1"/>
</dbReference>